<protein>
    <recommendedName>
        <fullName evidence="6">Hcy-binding domain-containing protein</fullName>
    </recommendedName>
</protein>
<dbReference type="Pfam" id="PF02574">
    <property type="entry name" value="S-methyl_trans"/>
    <property type="match status" value="1"/>
</dbReference>
<evidence type="ECO:0000313" key="8">
    <source>
        <dbReference type="Proteomes" id="UP001497512"/>
    </source>
</evidence>
<dbReference type="InterPro" id="IPR036589">
    <property type="entry name" value="HCY_dom_sf"/>
</dbReference>
<keyword evidence="8" id="KW-1185">Reference proteome</keyword>
<sequence length="379" mass="41357">MGRALHLLSEEPESFEAFADLLKRAGGCVAIDGGLATQLEQHGADIKDPLWSALCLITSPDLIRKVHKEYLEAGAEVLVTASYQATLQGFEARGLTQAEGEALLQKSVTIACEERDRFWDQYIDCLRLGLAESGMYRRALIAASIGSYGAFLADGSEYSGDYGPDMTKTKLKDFHRRRLSVLADAGADLLAFETIPCKLEAQAFVEILEEEDIQIPSWLVFNSKDGLNVVNGDSFDECIALAANSKKVVAVGINCTPPRFIDGMIRAARKVTSKPIVVYPNSGECYDGIKKEWITCTGMGEKHFISHVAEWRESGANLIGGCCRTTPITIKAISKVLHDQALPTSSPSQVPTLQKSEKSCSDQTLRLNFVPLSPSPELH</sequence>
<dbReference type="InterPro" id="IPR051486">
    <property type="entry name" value="Hcy_S-methyltransferase"/>
</dbReference>
<evidence type="ECO:0000256" key="4">
    <source>
        <dbReference type="ARBA" id="ARBA00022833"/>
    </source>
</evidence>
<accession>A0ABP0TBA1</accession>
<dbReference type="InterPro" id="IPR003726">
    <property type="entry name" value="HCY_dom"/>
</dbReference>
<evidence type="ECO:0000313" key="7">
    <source>
        <dbReference type="EMBL" id="CAK9191551.1"/>
    </source>
</evidence>
<evidence type="ECO:0000256" key="5">
    <source>
        <dbReference type="PROSITE-ProRule" id="PRU00333"/>
    </source>
</evidence>
<feature type="binding site" evidence="5">
    <location>
        <position position="255"/>
    </location>
    <ligand>
        <name>Zn(2+)</name>
        <dbReference type="ChEBI" id="CHEBI:29105"/>
    </ligand>
</feature>
<dbReference type="Proteomes" id="UP001497512">
    <property type="component" value="Chromosome 1"/>
</dbReference>
<evidence type="ECO:0000256" key="2">
    <source>
        <dbReference type="ARBA" id="ARBA00022679"/>
    </source>
</evidence>
<keyword evidence="3 5" id="KW-0479">Metal-binding</keyword>
<dbReference type="PROSITE" id="PS50970">
    <property type="entry name" value="HCY"/>
    <property type="match status" value="1"/>
</dbReference>
<evidence type="ECO:0000259" key="6">
    <source>
        <dbReference type="PROSITE" id="PS50970"/>
    </source>
</evidence>
<dbReference type="EMBL" id="OZ019893">
    <property type="protein sequence ID" value="CAK9191551.1"/>
    <property type="molecule type" value="Genomic_DNA"/>
</dbReference>
<feature type="binding site" evidence="5">
    <location>
        <position position="323"/>
    </location>
    <ligand>
        <name>Zn(2+)</name>
        <dbReference type="ChEBI" id="CHEBI:29105"/>
    </ligand>
</feature>
<dbReference type="SUPFAM" id="SSF82282">
    <property type="entry name" value="Homocysteine S-methyltransferase"/>
    <property type="match status" value="1"/>
</dbReference>
<dbReference type="PIRSF" id="PIRSF037505">
    <property type="entry name" value="Betaine_HMT"/>
    <property type="match status" value="1"/>
</dbReference>
<keyword evidence="2 5" id="KW-0808">Transferase</keyword>
<dbReference type="Gene3D" id="3.20.20.330">
    <property type="entry name" value="Homocysteine-binding-like domain"/>
    <property type="match status" value="1"/>
</dbReference>
<proteinExistence type="predicted"/>
<keyword evidence="1 5" id="KW-0489">Methyltransferase</keyword>
<gene>
    <name evidence="7" type="ORF">CSSPTR1EN2_LOCUS1447</name>
</gene>
<feature type="domain" description="Hcy-binding" evidence="6">
    <location>
        <begin position="17"/>
        <end position="337"/>
    </location>
</feature>
<organism evidence="7 8">
    <name type="scientific">Sphagnum troendelagicum</name>
    <dbReference type="NCBI Taxonomy" id="128251"/>
    <lineage>
        <taxon>Eukaryota</taxon>
        <taxon>Viridiplantae</taxon>
        <taxon>Streptophyta</taxon>
        <taxon>Embryophyta</taxon>
        <taxon>Bryophyta</taxon>
        <taxon>Sphagnophytina</taxon>
        <taxon>Sphagnopsida</taxon>
        <taxon>Sphagnales</taxon>
        <taxon>Sphagnaceae</taxon>
        <taxon>Sphagnum</taxon>
    </lineage>
</organism>
<dbReference type="NCBIfam" id="NF007020">
    <property type="entry name" value="PRK09485.1"/>
    <property type="match status" value="1"/>
</dbReference>
<dbReference type="PANTHER" id="PTHR46015">
    <property type="entry name" value="ZGC:172121"/>
    <property type="match status" value="1"/>
</dbReference>
<evidence type="ECO:0000256" key="3">
    <source>
        <dbReference type="ARBA" id="ARBA00022723"/>
    </source>
</evidence>
<comment type="cofactor">
    <cofactor evidence="5">
        <name>Zn(2+)</name>
        <dbReference type="ChEBI" id="CHEBI:29105"/>
    </cofactor>
</comment>
<keyword evidence="4 5" id="KW-0862">Zinc</keyword>
<dbReference type="InterPro" id="IPR017226">
    <property type="entry name" value="BHMT-like"/>
</dbReference>
<feature type="binding site" evidence="5">
    <location>
        <position position="322"/>
    </location>
    <ligand>
        <name>Zn(2+)</name>
        <dbReference type="ChEBI" id="CHEBI:29105"/>
    </ligand>
</feature>
<reference evidence="7 8" key="1">
    <citation type="submission" date="2024-02" db="EMBL/GenBank/DDBJ databases">
        <authorList>
            <consortium name="ELIXIR-Norway"/>
            <consortium name="Elixir Norway"/>
        </authorList>
    </citation>
    <scope>NUCLEOTIDE SEQUENCE [LARGE SCALE GENOMIC DNA]</scope>
</reference>
<evidence type="ECO:0000256" key="1">
    <source>
        <dbReference type="ARBA" id="ARBA00022603"/>
    </source>
</evidence>
<name>A0ABP0TBA1_9BRYO</name>
<dbReference type="PANTHER" id="PTHR46015:SF1">
    <property type="entry name" value="HOMOCYSTEINE S-METHYLTRANSFERASE-LIKE ISOFORM 1"/>
    <property type="match status" value="1"/>
</dbReference>